<accession>A0A9E3H7N6</accession>
<proteinExistence type="predicted"/>
<dbReference type="Proteomes" id="UP000813215">
    <property type="component" value="Unassembled WGS sequence"/>
</dbReference>
<organism evidence="1 2">
    <name type="scientific">Pelatocladus maniniholoensis HA4357-MV3</name>
    <dbReference type="NCBI Taxonomy" id="1117104"/>
    <lineage>
        <taxon>Bacteria</taxon>
        <taxon>Bacillati</taxon>
        <taxon>Cyanobacteriota</taxon>
        <taxon>Cyanophyceae</taxon>
        <taxon>Nostocales</taxon>
        <taxon>Nostocaceae</taxon>
        <taxon>Pelatocladus</taxon>
    </lineage>
</organism>
<sequence>MNWGIKGDKGDKREIVLAFLAYGIRLGNEELSHNNSRCETERSLGRSLKGF</sequence>
<comment type="caution">
    <text evidence="1">The sequence shown here is derived from an EMBL/GenBank/DDBJ whole genome shotgun (WGS) entry which is preliminary data.</text>
</comment>
<evidence type="ECO:0000313" key="1">
    <source>
        <dbReference type="EMBL" id="MBW4431571.1"/>
    </source>
</evidence>
<protein>
    <submittedName>
        <fullName evidence="1">Uncharacterized protein</fullName>
    </submittedName>
</protein>
<reference evidence="1" key="1">
    <citation type="submission" date="2021-05" db="EMBL/GenBank/DDBJ databases">
        <authorList>
            <person name="Pietrasiak N."/>
            <person name="Ward R."/>
            <person name="Stajich J.E."/>
            <person name="Kurbessoian T."/>
        </authorList>
    </citation>
    <scope>NUCLEOTIDE SEQUENCE</scope>
    <source>
        <strain evidence="1">HA4357-MV3</strain>
    </source>
</reference>
<dbReference type="EMBL" id="JAHHHW010000071">
    <property type="protein sequence ID" value="MBW4431571.1"/>
    <property type="molecule type" value="Genomic_DNA"/>
</dbReference>
<name>A0A9E3H7N6_9NOST</name>
<evidence type="ECO:0000313" key="2">
    <source>
        <dbReference type="Proteomes" id="UP000813215"/>
    </source>
</evidence>
<gene>
    <name evidence="1" type="ORF">KME28_07540</name>
</gene>
<reference evidence="1" key="2">
    <citation type="journal article" date="2022" name="Microbiol. Resour. Announc.">
        <title>Metagenome Sequencing to Explore Phylogenomics of Terrestrial Cyanobacteria.</title>
        <authorList>
            <person name="Ward R.D."/>
            <person name="Stajich J.E."/>
            <person name="Johansen J.R."/>
            <person name="Huntemann M."/>
            <person name="Clum A."/>
            <person name="Foster B."/>
            <person name="Foster B."/>
            <person name="Roux S."/>
            <person name="Palaniappan K."/>
            <person name="Varghese N."/>
            <person name="Mukherjee S."/>
            <person name="Reddy T.B.K."/>
            <person name="Daum C."/>
            <person name="Copeland A."/>
            <person name="Chen I.A."/>
            <person name="Ivanova N.N."/>
            <person name="Kyrpides N.C."/>
            <person name="Shapiro N."/>
            <person name="Eloe-Fadrosh E.A."/>
            <person name="Pietrasiak N."/>
        </authorList>
    </citation>
    <scope>NUCLEOTIDE SEQUENCE</scope>
    <source>
        <strain evidence="1">HA4357-MV3</strain>
    </source>
</reference>
<dbReference type="AlphaFoldDB" id="A0A9E3H7N6"/>